<dbReference type="SUPFAM" id="SSF53187">
    <property type="entry name" value="Zn-dependent exopeptidases"/>
    <property type="match status" value="1"/>
</dbReference>
<evidence type="ECO:0000256" key="2">
    <source>
        <dbReference type="ARBA" id="ARBA00022801"/>
    </source>
</evidence>
<dbReference type="InterPro" id="IPR002933">
    <property type="entry name" value="Peptidase_M20"/>
</dbReference>
<feature type="binding site" evidence="3">
    <location>
        <position position="401"/>
    </location>
    <ligand>
        <name>Zn(2+)</name>
        <dbReference type="ChEBI" id="CHEBI:29105"/>
        <label>2</label>
    </ligand>
</feature>
<dbReference type="PIRSF" id="PIRSF001235">
    <property type="entry name" value="Amidase_carbamoylase"/>
    <property type="match status" value="1"/>
</dbReference>
<dbReference type="Gene3D" id="3.30.70.360">
    <property type="match status" value="1"/>
</dbReference>
<dbReference type="GO" id="GO:0050538">
    <property type="term" value="F:N-carbamoyl-L-amino-acid hydrolase activity"/>
    <property type="evidence" value="ECO:0007669"/>
    <property type="project" value="UniProtKB-EC"/>
</dbReference>
<dbReference type="InterPro" id="IPR036264">
    <property type="entry name" value="Bact_exopeptidase_dim_dom"/>
</dbReference>
<dbReference type="GO" id="GO:0046872">
    <property type="term" value="F:metal ion binding"/>
    <property type="evidence" value="ECO:0007669"/>
    <property type="project" value="UniProtKB-KW"/>
</dbReference>
<dbReference type="EC" id="3.5.1.87" evidence="4"/>
<evidence type="ECO:0000256" key="3">
    <source>
        <dbReference type="PIRSR" id="PIRSR001235-1"/>
    </source>
</evidence>
<dbReference type="STRING" id="316056.RPC_1668"/>
<dbReference type="AlphaFoldDB" id="Q218F7"/>
<dbReference type="InterPro" id="IPR010158">
    <property type="entry name" value="Amidase_Cbmase"/>
</dbReference>
<dbReference type="NCBIfam" id="NF006771">
    <property type="entry name" value="PRK09290.1-5"/>
    <property type="match status" value="1"/>
</dbReference>
<keyword evidence="2 4" id="KW-0378">Hydrolase</keyword>
<dbReference type="Pfam" id="PF01546">
    <property type="entry name" value="Peptidase_M20"/>
    <property type="match status" value="1"/>
</dbReference>
<dbReference type="SUPFAM" id="SSF55031">
    <property type="entry name" value="Bacterial exopeptidase dimerisation domain"/>
    <property type="match status" value="1"/>
</dbReference>
<dbReference type="NCBIfam" id="TIGR01879">
    <property type="entry name" value="hydantase"/>
    <property type="match status" value="1"/>
</dbReference>
<comment type="similarity">
    <text evidence="1">Belongs to the peptidase M20 family.</text>
</comment>
<reference evidence="4" key="1">
    <citation type="submission" date="2006-03" db="EMBL/GenBank/DDBJ databases">
        <title>Complete sequence of Rhodopseudomonas palustris BisB18.</title>
        <authorList>
            <consortium name="US DOE Joint Genome Institute"/>
            <person name="Copeland A."/>
            <person name="Lucas S."/>
            <person name="Lapidus A."/>
            <person name="Barry K."/>
            <person name="Detter J.C."/>
            <person name="Glavina del Rio T."/>
            <person name="Hammon N."/>
            <person name="Israni S."/>
            <person name="Dalin E."/>
            <person name="Tice H."/>
            <person name="Pitluck S."/>
            <person name="Chain P."/>
            <person name="Malfatti S."/>
            <person name="Shin M."/>
            <person name="Vergez L."/>
            <person name="Schmutz J."/>
            <person name="Larimer F."/>
            <person name="Land M."/>
            <person name="Hauser L."/>
            <person name="Pelletier D.A."/>
            <person name="Kyrpides N."/>
            <person name="Anderson I."/>
            <person name="Oda Y."/>
            <person name="Harwood C.S."/>
            <person name="Richardson P."/>
        </authorList>
    </citation>
    <scope>NUCLEOTIDE SEQUENCE [LARGE SCALE GENOMIC DNA]</scope>
    <source>
        <strain evidence="4">BisB18</strain>
    </source>
</reference>
<evidence type="ECO:0000256" key="1">
    <source>
        <dbReference type="ARBA" id="ARBA00006153"/>
    </source>
</evidence>
<dbReference type="NCBIfam" id="NF006769">
    <property type="entry name" value="PRK09290.1-3"/>
    <property type="match status" value="1"/>
</dbReference>
<feature type="binding site" evidence="3">
    <location>
        <position position="113"/>
    </location>
    <ligand>
        <name>Zn(2+)</name>
        <dbReference type="ChEBI" id="CHEBI:29105"/>
        <label>2</label>
    </ligand>
</feature>
<comment type="cofactor">
    <cofactor evidence="3">
        <name>Zn(2+)</name>
        <dbReference type="ChEBI" id="CHEBI:29105"/>
    </cofactor>
    <text evidence="3">Binds 2 Zn(2+) ions per subunit.</text>
</comment>
<keyword evidence="3" id="KW-0862">Zinc</keyword>
<name>Q218F7_RHOPB</name>
<feature type="binding site" evidence="3">
    <location>
        <position position="102"/>
    </location>
    <ligand>
        <name>Zn(2+)</name>
        <dbReference type="ChEBI" id="CHEBI:29105"/>
        <label>1</label>
    </ligand>
</feature>
<feature type="binding site" evidence="3">
    <location>
        <position position="148"/>
    </location>
    <ligand>
        <name>Zn(2+)</name>
        <dbReference type="ChEBI" id="CHEBI:29105"/>
        <label>2</label>
    </ligand>
</feature>
<organism evidence="4">
    <name type="scientific">Rhodopseudomonas palustris (strain BisB18)</name>
    <dbReference type="NCBI Taxonomy" id="316056"/>
    <lineage>
        <taxon>Bacteria</taxon>
        <taxon>Pseudomonadati</taxon>
        <taxon>Pseudomonadota</taxon>
        <taxon>Alphaproteobacteria</taxon>
        <taxon>Hyphomicrobiales</taxon>
        <taxon>Nitrobacteraceae</taxon>
        <taxon>Rhodopseudomonas</taxon>
    </lineage>
</organism>
<dbReference type="GO" id="GO:0016813">
    <property type="term" value="F:hydrolase activity, acting on carbon-nitrogen (but not peptide) bonds, in linear amidines"/>
    <property type="evidence" value="ECO:0007669"/>
    <property type="project" value="InterPro"/>
</dbReference>
<dbReference type="CDD" id="cd03884">
    <property type="entry name" value="M20_bAS"/>
    <property type="match status" value="1"/>
</dbReference>
<proteinExistence type="inferred from homology"/>
<dbReference type="EMBL" id="CP000301">
    <property type="protein sequence ID" value="ABD87229.1"/>
    <property type="molecule type" value="Genomic_DNA"/>
</dbReference>
<keyword evidence="3" id="KW-0479">Metal-binding</keyword>
<dbReference type="HOGENOM" id="CLU_024588_2_1_5"/>
<gene>
    <name evidence="4" type="ordered locus">RPC_1668</name>
</gene>
<protein>
    <submittedName>
        <fullName evidence="4">Amidase, hydantoinase/carbamoylase</fullName>
        <ecNumber evidence="4">3.5.1.87</ecNumber>
    </submittedName>
</protein>
<dbReference type="PANTHER" id="PTHR32494">
    <property type="entry name" value="ALLANTOATE DEIMINASE-RELATED"/>
    <property type="match status" value="1"/>
</dbReference>
<accession>Q218F7</accession>
<dbReference type="Gene3D" id="3.40.630.10">
    <property type="entry name" value="Zn peptidases"/>
    <property type="match status" value="1"/>
</dbReference>
<feature type="binding site" evidence="3">
    <location>
        <position position="209"/>
    </location>
    <ligand>
        <name>Zn(2+)</name>
        <dbReference type="ChEBI" id="CHEBI:29105"/>
        <label>1</label>
    </ligand>
</feature>
<dbReference type="KEGG" id="rpc:RPC_1668"/>
<dbReference type="PANTHER" id="PTHR32494:SF5">
    <property type="entry name" value="ALLANTOATE AMIDOHYDROLASE"/>
    <property type="match status" value="1"/>
</dbReference>
<dbReference type="eggNOG" id="COG0624">
    <property type="taxonomic scope" value="Bacteria"/>
</dbReference>
<evidence type="ECO:0000313" key="4">
    <source>
        <dbReference type="EMBL" id="ABD87229.1"/>
    </source>
</evidence>
<feature type="binding site" evidence="3">
    <location>
        <position position="113"/>
    </location>
    <ligand>
        <name>Zn(2+)</name>
        <dbReference type="ChEBI" id="CHEBI:29105"/>
        <label>1</label>
    </ligand>
</feature>
<sequence length="431" mass="45802">MHRPIDDANRNLDIRMSKLASNLQIDSARLWSTINDTAKFGGTPKGGVRRLTLSAEDKQVRDWFRQALEAAGCEVHVDALGNMFALRRGRDMSKPPIGLGSHLDTQPTGGKFDGILGSLAALEVVRTLNDAGIETELPLCVANWTNEEGSRYAPAMMGSAAYVGDFTVEDILARKDGEGISVAAALDGIGYRGSEAVGTQKFTSFVELHIEQGPILEAEGKTIGVVDSGQGVLWYDGQIVGFESHAGSTPMRLRRDALATLSEIVLAVERIATELGPNAVGTIGEAAIARPSRNVIPGEIAFTIDMRSADASIMDALDKNLRAAAAEIAGRRKVEIPLDLVWRIEPTHFDAKLVDAVQRAAGELGYSHRRITSGAGHDSCNLATAMPAAMIFVPCKDGVSHNELEDATEADCGAGANVLLHTVLALAGVAK</sequence>